<evidence type="ECO:0000313" key="3">
    <source>
        <dbReference type="EMBL" id="KAG0124989.1"/>
    </source>
</evidence>
<feature type="region of interest" description="Disordered" evidence="2">
    <location>
        <begin position="788"/>
        <end position="827"/>
    </location>
</feature>
<dbReference type="OrthoDB" id="6436112at2759"/>
<feature type="compositionally biased region" description="Basic and acidic residues" evidence="2">
    <location>
        <begin position="816"/>
        <end position="827"/>
    </location>
</feature>
<keyword evidence="5" id="KW-1185">Reference proteome</keyword>
<dbReference type="PANTHER" id="PTHR12577:SF7">
    <property type="entry name" value="DACHSHUND HOMOLOG 2"/>
    <property type="match status" value="1"/>
</dbReference>
<dbReference type="InterPro" id="IPR052417">
    <property type="entry name" value="Dachshund_domain"/>
</dbReference>
<comment type="caution">
    <text evidence="3">The sequence shown here is derived from an EMBL/GenBank/DDBJ whole genome shotgun (WGS) entry which is preliminary data.</text>
</comment>
<reference evidence="4 5" key="2">
    <citation type="journal article" date="2021" name="J. Hered.">
        <title>Feather Gene Expression Elucidates the Developmental Basis of Plumage Iridescence in African Starlings.</title>
        <authorList>
            <person name="Rubenstein D.R."/>
            <person name="Corvelo A."/>
            <person name="MacManes M.D."/>
            <person name="Maia R."/>
            <person name="Narzisi G."/>
            <person name="Rousaki A."/>
            <person name="Vandenabeele P."/>
            <person name="Shawkey M.D."/>
            <person name="Solomon J."/>
        </authorList>
    </citation>
    <scope>NUCLEOTIDE SEQUENCE [LARGE SCALE GENOMIC DNA]</scope>
    <source>
        <strain evidence="4">SS15</strain>
    </source>
</reference>
<dbReference type="Proteomes" id="UP000618051">
    <property type="component" value="Unassembled WGS sequence"/>
</dbReference>
<dbReference type="AlphaFoldDB" id="A0A835NYQ4"/>
<evidence type="ECO:0000313" key="5">
    <source>
        <dbReference type="Proteomes" id="UP000618051"/>
    </source>
</evidence>
<dbReference type="GO" id="GO:0005634">
    <property type="term" value="C:nucleus"/>
    <property type="evidence" value="ECO:0007669"/>
    <property type="project" value="TreeGrafter"/>
</dbReference>
<reference evidence="4" key="3">
    <citation type="submission" date="2022-01" db="EMBL/GenBank/DDBJ databases">
        <authorList>
            <person name="Rubenstein D.R."/>
        </authorList>
    </citation>
    <scope>NUCLEOTIDE SEQUENCE</scope>
    <source>
        <strain evidence="4">SS15</strain>
        <tissue evidence="4">Liver</tissue>
    </source>
</reference>
<feature type="compositionally biased region" description="Low complexity" evidence="2">
    <location>
        <begin position="477"/>
        <end position="492"/>
    </location>
</feature>
<organism evidence="3">
    <name type="scientific">Lamprotornis superbus</name>
    <dbReference type="NCBI Taxonomy" id="245042"/>
    <lineage>
        <taxon>Eukaryota</taxon>
        <taxon>Metazoa</taxon>
        <taxon>Chordata</taxon>
        <taxon>Craniata</taxon>
        <taxon>Vertebrata</taxon>
        <taxon>Euteleostomi</taxon>
        <taxon>Archelosauria</taxon>
        <taxon>Archosauria</taxon>
        <taxon>Dinosauria</taxon>
        <taxon>Saurischia</taxon>
        <taxon>Theropoda</taxon>
        <taxon>Coelurosauria</taxon>
        <taxon>Aves</taxon>
        <taxon>Neognathae</taxon>
        <taxon>Neoaves</taxon>
        <taxon>Telluraves</taxon>
        <taxon>Australaves</taxon>
        <taxon>Passeriformes</taxon>
        <taxon>Sturnidae</taxon>
        <taxon>Lamprotornis</taxon>
    </lineage>
</organism>
<feature type="region of interest" description="Disordered" evidence="2">
    <location>
        <begin position="326"/>
        <end position="388"/>
    </location>
</feature>
<sequence length="827" mass="90536">MPKHNVSPVTLCELFRELLGNLSCEVELWGGLGECACVVTRRHREVPSPQQNAVITQRVYKTAAGKTFHSGEVCHLHLTQIKIKEDKTNLILEQLVILGGWSGEDDKNDLITMVQMQARTSNIYFRISPVTHVFCTDRWHVYSRPGRPPKRSLGVAIQENARLLPHGVPGLLSPGLISPTACCLVGVEAVESRLALGEMDGSREVAVVAAELAALSGGVVIGTCHFSFTCCLFSSLDPECPELDPVTGSVQVPDTGTEVTSVMLAAAKTCCGDALQAAGQGLGCGQEVCKAQGELGDAVHGLGLTAAAMAEAMKLQKMKLMAMNSLHGSGSQNGTESENEELNSNAGGSESSWDKDKLQSPITTGSQHSLGHPTLSGQSSLGSAHPLSPLQQNHLLTNRIDLPFMMMPHPLLPVSLPPASVAMAMNQMNHLNTIANMAAAAQMHSPLSRAGASVIKERIQDSPSPAPSLEDSQRPGSHASSHPSSSVSSSPSQLDNTPDRIAMLTNSREGELIDQETGTSLKKIQKEKEEEIFAPKGLLKVAVDNARVQEKQIQQEKKELKMELCRERELRESLERQLTAELQSRATIQKRLKKEKKAKRKLQEALEFESKRREQVEQALKQATSDAGIPDMEIEHNGTQHDSAAMQENRTYIKPTIICSASFIKPVTILSHLLISQITFHQVELMEWERLQHELPRSIEVNGKKSDLSAKELMSSENQMQKCKLTATLYRHIKEKATHAEEDMAYLKLIYCHNRWSPNPSGYSKNVSDPQLHAKANPAKSVFHPLHIHHTNPSEDRGDAGGTQPVVTTHWSSQQECKDKKPEVCLN</sequence>
<proteinExistence type="predicted"/>
<feature type="compositionally biased region" description="Polar residues" evidence="2">
    <location>
        <begin position="326"/>
        <end position="351"/>
    </location>
</feature>
<dbReference type="GO" id="GO:0000981">
    <property type="term" value="F:DNA-binding transcription factor activity, RNA polymerase II-specific"/>
    <property type="evidence" value="ECO:0007669"/>
    <property type="project" value="TreeGrafter"/>
</dbReference>
<dbReference type="GO" id="GO:0005667">
    <property type="term" value="C:transcription regulator complex"/>
    <property type="evidence" value="ECO:0007669"/>
    <property type="project" value="TreeGrafter"/>
</dbReference>
<evidence type="ECO:0000256" key="1">
    <source>
        <dbReference type="SAM" id="Coils"/>
    </source>
</evidence>
<dbReference type="EMBL" id="JADDUC020000014">
    <property type="protein sequence ID" value="KAI1234916.1"/>
    <property type="molecule type" value="Genomic_DNA"/>
</dbReference>
<dbReference type="EMBL" id="JADDUC010000023">
    <property type="protein sequence ID" value="KAG0124989.1"/>
    <property type="molecule type" value="Genomic_DNA"/>
</dbReference>
<dbReference type="GO" id="GO:0000978">
    <property type="term" value="F:RNA polymerase II cis-regulatory region sequence-specific DNA binding"/>
    <property type="evidence" value="ECO:0007669"/>
    <property type="project" value="TreeGrafter"/>
</dbReference>
<feature type="compositionally biased region" description="Polar residues" evidence="2">
    <location>
        <begin position="805"/>
        <end position="815"/>
    </location>
</feature>
<gene>
    <name evidence="4" type="ORF">IHE44_0003302</name>
    <name evidence="3" type="ORF">IHE44_005897</name>
</gene>
<evidence type="ECO:0000256" key="2">
    <source>
        <dbReference type="SAM" id="MobiDB-lite"/>
    </source>
</evidence>
<name>A0A835NYQ4_9PASS</name>
<evidence type="ECO:0000313" key="4">
    <source>
        <dbReference type="EMBL" id="KAI1234916.1"/>
    </source>
</evidence>
<accession>A0A835NYQ4</accession>
<protein>
    <submittedName>
        <fullName evidence="3">Uncharacterized protein</fullName>
    </submittedName>
</protein>
<feature type="compositionally biased region" description="Polar residues" evidence="2">
    <location>
        <begin position="360"/>
        <end position="382"/>
    </location>
</feature>
<keyword evidence="1" id="KW-0175">Coiled coil</keyword>
<feature type="region of interest" description="Disordered" evidence="2">
    <location>
        <begin position="460"/>
        <end position="498"/>
    </location>
</feature>
<reference evidence="3" key="1">
    <citation type="submission" date="2020-10" db="EMBL/GenBank/DDBJ databases">
        <title>Feather gene expression reveals the developmental basis of iridescence in African starlings.</title>
        <authorList>
            <person name="Rubenstein D.R."/>
        </authorList>
    </citation>
    <scope>NUCLEOTIDE SEQUENCE</scope>
    <source>
        <strain evidence="3">SS15</strain>
        <tissue evidence="3">Liver</tissue>
    </source>
</reference>
<feature type="coiled-coil region" evidence="1">
    <location>
        <begin position="539"/>
        <end position="626"/>
    </location>
</feature>
<dbReference type="PANTHER" id="PTHR12577">
    <property type="entry name" value="DACHSHUND"/>
    <property type="match status" value="1"/>
</dbReference>